<accession>A0AAD5RTZ7</accession>
<feature type="compositionally biased region" description="Low complexity" evidence="1">
    <location>
        <begin position="1657"/>
        <end position="1672"/>
    </location>
</feature>
<dbReference type="InterPro" id="IPR038607">
    <property type="entry name" value="PhoD-like_sf"/>
</dbReference>
<dbReference type="Gene3D" id="3.60.21.70">
    <property type="entry name" value="PhoD-like phosphatase"/>
    <property type="match status" value="1"/>
</dbReference>
<sequence length="1821" mass="201328">MSAPYWGQLPTATAAAAPGKDRRTSEDYSRHTQDSQPLDIGAGPSRPNRVSVQTNKSANTDAPTESTLSPYASPTTSSFAGGGLAPRPPSLPYGMNQYPQDLLEKRARRASRNREEAAKLAAAMAPPQGSERQSYGNGPPSGSKRHSARRSVGGAADEYYKNATPEQNKNDYPVLDRSRQTFDAPSGSRRASASGDPSKMSSRRRSEGGGGGGGDGYANDHSPLKRLELTLDSITKEEKRARVEAAEQRARERAQRGQVPQQVRFSDRHAPTQQEAKHAPAAPIAGPQNPQRAPEPQHTSFASRAAPAQAASMPPPPAETSRGPGPLSQHPPEANMAYTPPPQATKPQVAPVLVKGPQAQDFKSSGIQRNLSFRERAARNEVRIPGVEDMPAPQAAPQAAPEEPRPSTGEHRRSFSLTRSGSNKLKKSPPHDTPPKFKKGPPADMPSPPEYGPRESPIGRGGSLRYKPVPPPPPAELQQQAPPRQKEAKSDHPIIPPVVNKLTKSPYGSQRRHSQDDIIPRMSSPRDVPPPQRAPSNRFAAPAAATAGAAVAPGTLAAGASRASPGNMHQEEDDHLQHETARHRREEGREDASSSSDGGRESPRSHNFTDRLYNAKKNMEPGHGVYLPPPLLDEWKKANVGTLEGDNLDISAENLEHVEGDKAWWEPDGRPRAGSMSSRPKKAEAFEGEYDDSNVPSRFKPNLYLKCGPLLRYCGMRTDNGPQRPGRGSSAQKRELWRGTVMIVTRDKDSSYDIVPTLRLFAQPIELLPPPPAEIAGGQALPPEYVDPLVGHTKVGRRGETLYVRPVEHLEEGRDVSRDETDDGLFEKTRSPPDYPVEDGSEPHGAFASRRKRIEVDGEKVGKFTEVRGFRLHAERGCTFWRFNIEVELRDKQQRIAYRINRGPATAFWVPAMGDSMNIMFYSCNGFSLSCDPNQFSGPDPLWRDVLNTHQTQPFHVMLGGGDQIYNDSVQEEAELFQEWLMIRNIYTKVHVPFSPNMQDELEEFYLERYCMWFSQGLFGLANSQIPMVNMYDDHDIIDGFGSYPHHFMNSPVFSGLGNVAFKYYMLFQHQTVIDETEASEPSWILGAQPGPYINSQSRSIFMMLGSKTALLAVDCRTERTREEIVSKETWDKIMDRCHAEIEKDKISHVLVLLGVPVAYPRLVWLENILTSRLMEPVKALGKAGMFGNLLNHLDGGVEVLDDLDDHWTSKSHKPERTIVVQDLQDLAADKSVRVTILSGDVHLGAVGQFLSNAKLGLAKHKDFRYMPNVISSAIVNTPPPDLLADVLNKRNKVHHFDKETDESMIPLFHHGVDGKSRNNKNLLPHRNWCTIREYVPGRSPPPTPNPRDTYTETPTSTPSVMAKSQGTGGLLRRLSRRGRSNTTKEPTDRSRPPVAKSGGLFRSFSRRGSSDHAIAPQPDQPPPPPKRTLSLTRGDFGGLFESLRRKKRPNDGGINGTWGDEDDDSYDSFEDERAAREQARHEYETRRGGHEPQPRGFTQGRMGMRGGGRATPPDEEDYEMEYEEGDDSYFTVRPSRTKSGKNPHKHHALGHHHPEPSSPVEMLHSAKVSHAKDPPRPLPEKSSGMGRWGSFGRSRSHSTPRQHQQQVPPPQGQYHQYDQPPPPQGRYQQPPPQGQYQQPTPQQQREAVQTMAQRGTPPTSSSQQQAPKASQDSFVPKPFHRTPTGMSVKQIKKFGLERVEVNLEGGLEITLNVEINQKDPSGITAPYKLLVPKLWYDYEGEEDVQENAKASAAGGSGGGGLGRWLSFSKGKKRSVETVSNSEGEGETESDEEGERMREPGGPPPPQVMGGGTGSMRKRFG</sequence>
<feature type="compositionally biased region" description="Low complexity" evidence="1">
    <location>
        <begin position="540"/>
        <end position="560"/>
    </location>
</feature>
<dbReference type="Proteomes" id="UP001201980">
    <property type="component" value="Unassembled WGS sequence"/>
</dbReference>
<gene>
    <name evidence="3" type="ORF">MKZ38_008898</name>
</gene>
<feature type="region of interest" description="Disordered" evidence="1">
    <location>
        <begin position="1334"/>
        <end position="1687"/>
    </location>
</feature>
<feature type="domain" description="PhoD-like phosphatase" evidence="2">
    <location>
        <begin position="1177"/>
        <end position="1336"/>
    </location>
</feature>
<feature type="compositionally biased region" description="Polar residues" evidence="1">
    <location>
        <begin position="1352"/>
        <end position="1366"/>
    </location>
</feature>
<protein>
    <recommendedName>
        <fullName evidence="2">PhoD-like phosphatase domain-containing protein</fullName>
    </recommendedName>
</protein>
<feature type="compositionally biased region" description="Acidic residues" evidence="1">
    <location>
        <begin position="1514"/>
        <end position="1528"/>
    </location>
</feature>
<comment type="caution">
    <text evidence="3">The sequence shown here is derived from an EMBL/GenBank/DDBJ whole genome shotgun (WGS) entry which is preliminary data.</text>
</comment>
<feature type="compositionally biased region" description="Basic and acidic residues" evidence="1">
    <location>
        <begin position="19"/>
        <end position="33"/>
    </location>
</feature>
<evidence type="ECO:0000313" key="3">
    <source>
        <dbReference type="EMBL" id="KAJ2904087.1"/>
    </source>
</evidence>
<dbReference type="CDD" id="cd07389">
    <property type="entry name" value="MPP_PhoD"/>
    <property type="match status" value="1"/>
</dbReference>
<feature type="compositionally biased region" description="Basic and acidic residues" evidence="1">
    <location>
        <begin position="1472"/>
        <end position="1494"/>
    </location>
</feature>
<dbReference type="GO" id="GO:0016020">
    <property type="term" value="C:membrane"/>
    <property type="evidence" value="ECO:0007669"/>
    <property type="project" value="TreeGrafter"/>
</dbReference>
<keyword evidence="4" id="KW-1185">Reference proteome</keyword>
<feature type="compositionally biased region" description="Basic and acidic residues" evidence="1">
    <location>
        <begin position="265"/>
        <end position="278"/>
    </location>
</feature>
<evidence type="ECO:0000256" key="1">
    <source>
        <dbReference type="SAM" id="MobiDB-lite"/>
    </source>
</evidence>
<feature type="compositionally biased region" description="Low complexity" evidence="1">
    <location>
        <begin position="391"/>
        <end position="401"/>
    </location>
</feature>
<dbReference type="EMBL" id="JAKWBI020000063">
    <property type="protein sequence ID" value="KAJ2904087.1"/>
    <property type="molecule type" value="Genomic_DNA"/>
</dbReference>
<evidence type="ECO:0000313" key="4">
    <source>
        <dbReference type="Proteomes" id="UP001201980"/>
    </source>
</evidence>
<dbReference type="InterPro" id="IPR043904">
    <property type="entry name" value="PhoD_2-like"/>
</dbReference>
<feature type="region of interest" description="Disordered" evidence="1">
    <location>
        <begin position="1747"/>
        <end position="1821"/>
    </location>
</feature>
<feature type="compositionally biased region" description="Basic and acidic residues" evidence="1">
    <location>
        <begin position="222"/>
        <end position="255"/>
    </location>
</feature>
<feature type="domain" description="PhoD-like phosphatase" evidence="2">
    <location>
        <begin position="918"/>
        <end position="1170"/>
    </location>
</feature>
<feature type="compositionally biased region" description="Basic and acidic residues" evidence="1">
    <location>
        <begin position="372"/>
        <end position="382"/>
    </location>
</feature>
<feature type="compositionally biased region" description="Polar residues" evidence="1">
    <location>
        <begin position="361"/>
        <end position="371"/>
    </location>
</feature>
<dbReference type="InterPro" id="IPR018946">
    <property type="entry name" value="PhoD-like_MPP"/>
</dbReference>
<feature type="compositionally biased region" description="Basic and acidic residues" evidence="1">
    <location>
        <begin position="813"/>
        <end position="831"/>
    </location>
</feature>
<feature type="region of interest" description="Disordered" evidence="1">
    <location>
        <begin position="813"/>
        <end position="846"/>
    </location>
</feature>
<feature type="compositionally biased region" description="Basic and acidic residues" evidence="1">
    <location>
        <begin position="1571"/>
        <end position="1580"/>
    </location>
</feature>
<feature type="compositionally biased region" description="Low complexity" evidence="1">
    <location>
        <begin position="300"/>
        <end position="312"/>
    </location>
</feature>
<organism evidence="3 4">
    <name type="scientific">Zalerion maritima</name>
    <dbReference type="NCBI Taxonomy" id="339359"/>
    <lineage>
        <taxon>Eukaryota</taxon>
        <taxon>Fungi</taxon>
        <taxon>Dikarya</taxon>
        <taxon>Ascomycota</taxon>
        <taxon>Pezizomycotina</taxon>
        <taxon>Sordariomycetes</taxon>
        <taxon>Lulworthiomycetidae</taxon>
        <taxon>Lulworthiales</taxon>
        <taxon>Lulworthiaceae</taxon>
        <taxon>Zalerion</taxon>
    </lineage>
</organism>
<feature type="compositionally biased region" description="Low complexity" evidence="1">
    <location>
        <begin position="1635"/>
        <end position="1646"/>
    </location>
</feature>
<feature type="compositionally biased region" description="Acidic residues" evidence="1">
    <location>
        <begin position="1784"/>
        <end position="1794"/>
    </location>
</feature>
<feature type="compositionally biased region" description="Polar residues" evidence="1">
    <location>
        <begin position="48"/>
        <end position="79"/>
    </location>
</feature>
<reference evidence="3" key="1">
    <citation type="submission" date="2022-07" db="EMBL/GenBank/DDBJ databases">
        <title>Draft genome sequence of Zalerion maritima ATCC 34329, a (micro)plastics degrading marine fungus.</title>
        <authorList>
            <person name="Paco A."/>
            <person name="Goncalves M.F.M."/>
            <person name="Rocha-Santos T.A.P."/>
            <person name="Alves A."/>
        </authorList>
    </citation>
    <scope>NUCLEOTIDE SEQUENCE</scope>
    <source>
        <strain evidence="3">ATCC 34329</strain>
    </source>
</reference>
<dbReference type="PANTHER" id="PTHR46689:SF1">
    <property type="entry name" value="PHOD-LIKE PHOSPHATASE DOMAIN-CONTAINING PROTEIN"/>
    <property type="match status" value="1"/>
</dbReference>
<evidence type="ECO:0000259" key="2">
    <source>
        <dbReference type="Pfam" id="PF19050"/>
    </source>
</evidence>
<feature type="compositionally biased region" description="Basic and acidic residues" evidence="1">
    <location>
        <begin position="402"/>
        <end position="413"/>
    </location>
</feature>
<feature type="compositionally biased region" description="Low complexity" evidence="1">
    <location>
        <begin position="1398"/>
        <end position="1408"/>
    </location>
</feature>
<feature type="compositionally biased region" description="Basic residues" evidence="1">
    <location>
        <begin position="1536"/>
        <end position="1552"/>
    </location>
</feature>
<name>A0AAD5RTZ7_9PEZI</name>
<dbReference type="Pfam" id="PF19050">
    <property type="entry name" value="PhoD_2"/>
    <property type="match status" value="2"/>
</dbReference>
<feature type="compositionally biased region" description="Pro residues" evidence="1">
    <location>
        <begin position="1620"/>
        <end position="1634"/>
    </location>
</feature>
<feature type="compositionally biased region" description="Basic and acidic residues" evidence="1">
    <location>
        <begin position="569"/>
        <end position="609"/>
    </location>
</feature>
<feature type="compositionally biased region" description="Low complexity" evidence="1">
    <location>
        <begin position="183"/>
        <end position="198"/>
    </location>
</feature>
<proteinExistence type="predicted"/>
<feature type="compositionally biased region" description="Acidic residues" evidence="1">
    <location>
        <begin position="1460"/>
        <end position="1471"/>
    </location>
</feature>
<feature type="region of interest" description="Disordered" evidence="1">
    <location>
        <begin position="1"/>
        <end position="625"/>
    </location>
</feature>
<feature type="compositionally biased region" description="Low complexity" evidence="1">
    <location>
        <begin position="1602"/>
        <end position="1619"/>
    </location>
</feature>
<dbReference type="PANTHER" id="PTHR46689">
    <property type="entry name" value="MEMBRANE PROTEIN, PUTATIVE-RELATED"/>
    <property type="match status" value="1"/>
</dbReference>